<keyword evidence="5 11" id="KW-0812">Transmembrane</keyword>
<evidence type="ECO:0000256" key="14">
    <source>
        <dbReference type="SAM" id="MobiDB-lite"/>
    </source>
</evidence>
<gene>
    <name evidence="18" type="ORF">G3574_09645</name>
</gene>
<sequence length="670" mass="70833">MAMYRRRAASAVISALASLPALAQQTQQPEPAMSTVTVTSSALGGGEAGQILSPAKVLAGPELRNKQGVSLGDTLSHELGVSASGFGAGASRPIIRGLEGPRIKVLENGMSVADVSTLSNDHAVATESSTARQIEILRGPAALLYGSGAIGGLVNVVNERIPQELATQPSGEAELRLGSADRERGLSLSGDAAAGSLGLHVDGSARTTGDYAIPGLAAPNDPAGPRDRLPSSATRASTLGFGMSRIGDWGYAGVSVDTRNSRYGIPTAERSFIDQQQTRFNVEGMVLRPADGIESMRFKLGASDYRHTEKLQDGTPATDFSNRSNEARLELAHAPLGGWRGTVGVQAETSRFSALSAETGRADTVPATRSDSAAAFAVEEREFGPVRANAGLRLESVSRRPDQGMQPDRRFNLASASAGALWHFVPGYAAGATISLAQRAPSIEELYSEGPHESTATFDIGNADLRKETSRNLELSLQKTSGKLRWKANLFENRIRHFIFGRMDGTMVGETGAADAAGGFMRRVWSQGDATIRGAEAEVGWNQTGSGWSLRAFGDVSRGRLDDGSNLPLQPAARIGVETGYRAGPLRSGASLTRALAQDRLAPFESFATPAYTLLDANVSYTWKTARAEWTGFAIGKNLLNQDVRLSTSLLRAVAPQPGRDLIVGVRTTF</sequence>
<feature type="region of interest" description="Disordered" evidence="14">
    <location>
        <begin position="212"/>
        <end position="231"/>
    </location>
</feature>
<dbReference type="PANTHER" id="PTHR30069">
    <property type="entry name" value="TONB-DEPENDENT OUTER MEMBRANE RECEPTOR"/>
    <property type="match status" value="1"/>
</dbReference>
<feature type="short sequence motif" description="TonB C-terminal box" evidence="12">
    <location>
        <begin position="653"/>
        <end position="670"/>
    </location>
</feature>
<feature type="domain" description="TonB-dependent receptor plug" evidence="17">
    <location>
        <begin position="54"/>
        <end position="152"/>
    </location>
</feature>
<evidence type="ECO:0000256" key="13">
    <source>
        <dbReference type="RuleBase" id="RU003357"/>
    </source>
</evidence>
<keyword evidence="10 11" id="KW-0998">Cell outer membrane</keyword>
<keyword evidence="6 15" id="KW-0732">Signal</keyword>
<evidence type="ECO:0000259" key="16">
    <source>
        <dbReference type="Pfam" id="PF00593"/>
    </source>
</evidence>
<dbReference type="InterPro" id="IPR010917">
    <property type="entry name" value="TonB_rcpt_CS"/>
</dbReference>
<feature type="domain" description="TonB-dependent receptor-like beta-barrel" evidence="16">
    <location>
        <begin position="240"/>
        <end position="628"/>
    </location>
</feature>
<dbReference type="InterPro" id="IPR036942">
    <property type="entry name" value="Beta-barrel_TonB_sf"/>
</dbReference>
<evidence type="ECO:0000256" key="12">
    <source>
        <dbReference type="PROSITE-ProRule" id="PRU10144"/>
    </source>
</evidence>
<dbReference type="AlphaFoldDB" id="A0A6B3SSB9"/>
<organism evidence="18 19">
    <name type="scientific">Noviherbaspirillum galbum</name>
    <dbReference type="NCBI Taxonomy" id="2709383"/>
    <lineage>
        <taxon>Bacteria</taxon>
        <taxon>Pseudomonadati</taxon>
        <taxon>Pseudomonadota</taxon>
        <taxon>Betaproteobacteria</taxon>
        <taxon>Burkholderiales</taxon>
        <taxon>Oxalobacteraceae</taxon>
        <taxon>Noviherbaspirillum</taxon>
    </lineage>
</organism>
<dbReference type="InterPro" id="IPR000531">
    <property type="entry name" value="Beta-barrel_TonB"/>
</dbReference>
<evidence type="ECO:0000256" key="7">
    <source>
        <dbReference type="ARBA" id="ARBA00023077"/>
    </source>
</evidence>
<evidence type="ECO:0000256" key="3">
    <source>
        <dbReference type="ARBA" id="ARBA00022448"/>
    </source>
</evidence>
<comment type="caution">
    <text evidence="18">The sequence shown here is derived from an EMBL/GenBank/DDBJ whole genome shotgun (WGS) entry which is preliminary data.</text>
</comment>
<evidence type="ECO:0000256" key="6">
    <source>
        <dbReference type="ARBA" id="ARBA00022729"/>
    </source>
</evidence>
<dbReference type="PANTHER" id="PTHR30069:SF40">
    <property type="entry name" value="TONB-DEPENDENT RECEPTOR NMB0964-RELATED"/>
    <property type="match status" value="1"/>
</dbReference>
<evidence type="ECO:0000256" key="2">
    <source>
        <dbReference type="ARBA" id="ARBA00009810"/>
    </source>
</evidence>
<evidence type="ECO:0000256" key="9">
    <source>
        <dbReference type="ARBA" id="ARBA00023170"/>
    </source>
</evidence>
<feature type="signal peptide" evidence="15">
    <location>
        <begin position="1"/>
        <end position="23"/>
    </location>
</feature>
<keyword evidence="7 13" id="KW-0798">TonB box</keyword>
<evidence type="ECO:0000256" key="15">
    <source>
        <dbReference type="SAM" id="SignalP"/>
    </source>
</evidence>
<dbReference type="InterPro" id="IPR012910">
    <property type="entry name" value="Plug_dom"/>
</dbReference>
<keyword evidence="3 11" id="KW-0813">Transport</keyword>
<evidence type="ECO:0000256" key="8">
    <source>
        <dbReference type="ARBA" id="ARBA00023136"/>
    </source>
</evidence>
<feature type="chain" id="PRO_5025394605" evidence="15">
    <location>
        <begin position="24"/>
        <end position="670"/>
    </location>
</feature>
<evidence type="ECO:0000256" key="11">
    <source>
        <dbReference type="PROSITE-ProRule" id="PRU01360"/>
    </source>
</evidence>
<protein>
    <submittedName>
        <fullName evidence="18">TonB-dependent receptor</fullName>
    </submittedName>
</protein>
<accession>A0A6B3SSB9</accession>
<dbReference type="GO" id="GO:0009279">
    <property type="term" value="C:cell outer membrane"/>
    <property type="evidence" value="ECO:0007669"/>
    <property type="project" value="UniProtKB-SubCell"/>
</dbReference>
<keyword evidence="4 11" id="KW-1134">Transmembrane beta strand</keyword>
<dbReference type="PROSITE" id="PS01156">
    <property type="entry name" value="TONB_DEPENDENT_REC_2"/>
    <property type="match status" value="1"/>
</dbReference>
<keyword evidence="9 18" id="KW-0675">Receptor</keyword>
<dbReference type="Proteomes" id="UP000482155">
    <property type="component" value="Unassembled WGS sequence"/>
</dbReference>
<dbReference type="Pfam" id="PF00593">
    <property type="entry name" value="TonB_dep_Rec_b-barrel"/>
    <property type="match status" value="1"/>
</dbReference>
<dbReference type="EMBL" id="JAAIVB010000035">
    <property type="protein sequence ID" value="NEX61342.1"/>
    <property type="molecule type" value="Genomic_DNA"/>
</dbReference>
<evidence type="ECO:0000256" key="1">
    <source>
        <dbReference type="ARBA" id="ARBA00004571"/>
    </source>
</evidence>
<dbReference type="RefSeq" id="WP_163962435.1">
    <property type="nucleotide sequence ID" value="NZ_JAAIVB010000035.1"/>
</dbReference>
<name>A0A6B3SSB9_9BURK</name>
<keyword evidence="19" id="KW-1185">Reference proteome</keyword>
<keyword evidence="8 11" id="KW-0472">Membrane</keyword>
<dbReference type="PROSITE" id="PS52016">
    <property type="entry name" value="TONB_DEPENDENT_REC_3"/>
    <property type="match status" value="1"/>
</dbReference>
<comment type="subcellular location">
    <subcellularLocation>
        <location evidence="1 11">Cell outer membrane</location>
        <topology evidence="1 11">Multi-pass membrane protein</topology>
    </subcellularLocation>
</comment>
<dbReference type="InterPro" id="IPR039426">
    <property type="entry name" value="TonB-dep_rcpt-like"/>
</dbReference>
<comment type="similarity">
    <text evidence="2 11 13">Belongs to the TonB-dependent receptor family.</text>
</comment>
<dbReference type="GO" id="GO:0044718">
    <property type="term" value="P:siderophore transmembrane transport"/>
    <property type="evidence" value="ECO:0007669"/>
    <property type="project" value="TreeGrafter"/>
</dbReference>
<dbReference type="InterPro" id="IPR037066">
    <property type="entry name" value="Plug_dom_sf"/>
</dbReference>
<dbReference type="Gene3D" id="2.40.170.20">
    <property type="entry name" value="TonB-dependent receptor, beta-barrel domain"/>
    <property type="match status" value="1"/>
</dbReference>
<evidence type="ECO:0000256" key="10">
    <source>
        <dbReference type="ARBA" id="ARBA00023237"/>
    </source>
</evidence>
<dbReference type="SUPFAM" id="SSF56935">
    <property type="entry name" value="Porins"/>
    <property type="match status" value="1"/>
</dbReference>
<dbReference type="Gene3D" id="2.170.130.10">
    <property type="entry name" value="TonB-dependent receptor, plug domain"/>
    <property type="match status" value="1"/>
</dbReference>
<evidence type="ECO:0000313" key="18">
    <source>
        <dbReference type="EMBL" id="NEX61342.1"/>
    </source>
</evidence>
<proteinExistence type="inferred from homology"/>
<dbReference type="Pfam" id="PF07715">
    <property type="entry name" value="Plug"/>
    <property type="match status" value="1"/>
</dbReference>
<dbReference type="GO" id="GO:0015344">
    <property type="term" value="F:siderophore uptake transmembrane transporter activity"/>
    <property type="evidence" value="ECO:0007669"/>
    <property type="project" value="TreeGrafter"/>
</dbReference>
<evidence type="ECO:0000313" key="19">
    <source>
        <dbReference type="Proteomes" id="UP000482155"/>
    </source>
</evidence>
<reference evidence="18 19" key="1">
    <citation type="submission" date="2020-02" db="EMBL/GenBank/DDBJ databases">
        <authorList>
            <person name="Kim M.K."/>
        </authorList>
    </citation>
    <scope>NUCLEOTIDE SEQUENCE [LARGE SCALE GENOMIC DNA]</scope>
    <source>
        <strain evidence="18 19">17J57-3</strain>
    </source>
</reference>
<evidence type="ECO:0000256" key="4">
    <source>
        <dbReference type="ARBA" id="ARBA00022452"/>
    </source>
</evidence>
<evidence type="ECO:0000259" key="17">
    <source>
        <dbReference type="Pfam" id="PF07715"/>
    </source>
</evidence>
<evidence type="ECO:0000256" key="5">
    <source>
        <dbReference type="ARBA" id="ARBA00022692"/>
    </source>
</evidence>